<dbReference type="PANTHER" id="PTHR30531:SF12">
    <property type="entry name" value="FLAGELLAR BIOSYNTHETIC PROTEIN FLHB"/>
    <property type="match status" value="1"/>
</dbReference>
<dbReference type="GO" id="GO:0005886">
    <property type="term" value="C:plasma membrane"/>
    <property type="evidence" value="ECO:0007669"/>
    <property type="project" value="UniProtKB-SubCell"/>
</dbReference>
<comment type="function">
    <text evidence="12 13">Required for formation of the rod structure in the basal body of the flagellar apparatus. Together with FliI and FliH, may constitute the export apparatus of flagellin.</text>
</comment>
<dbReference type="PRINTS" id="PR00950">
    <property type="entry name" value="TYPE3IMSPROT"/>
</dbReference>
<keyword evidence="15" id="KW-0969">Cilium</keyword>
<keyword evidence="10 13" id="KW-0472">Membrane</keyword>
<dbReference type="InterPro" id="IPR006135">
    <property type="entry name" value="T3SS_substrate_exporter"/>
</dbReference>
<keyword evidence="8 13" id="KW-0653">Protein transport</keyword>
<comment type="similarity">
    <text evidence="2 13">Belongs to the type III secretion exporter family.</text>
</comment>
<keyword evidence="4 13" id="KW-0813">Transport</keyword>
<dbReference type="GO" id="GO:0009306">
    <property type="term" value="P:protein secretion"/>
    <property type="evidence" value="ECO:0007669"/>
    <property type="project" value="InterPro"/>
</dbReference>
<feature type="transmembrane region" description="Helical" evidence="13">
    <location>
        <begin position="92"/>
        <end position="116"/>
    </location>
</feature>
<dbReference type="InterPro" id="IPR006136">
    <property type="entry name" value="FlhB"/>
</dbReference>
<dbReference type="EMBL" id="FOOC01000004">
    <property type="protein sequence ID" value="SFF43888.1"/>
    <property type="molecule type" value="Genomic_DNA"/>
</dbReference>
<dbReference type="STRING" id="1076937.SAMN04488120_104119"/>
<evidence type="ECO:0000256" key="12">
    <source>
        <dbReference type="ARBA" id="ARBA00025078"/>
    </source>
</evidence>
<keyword evidence="6 13" id="KW-0812">Transmembrane</keyword>
<dbReference type="FunFam" id="3.40.1690.10:FF:000001">
    <property type="entry name" value="Flagellar biosynthetic protein FlhB"/>
    <property type="match status" value="1"/>
</dbReference>
<evidence type="ECO:0000256" key="10">
    <source>
        <dbReference type="ARBA" id="ARBA00023136"/>
    </source>
</evidence>
<name>A0A1I2IQG2_9GAMM</name>
<evidence type="ECO:0000256" key="4">
    <source>
        <dbReference type="ARBA" id="ARBA00022448"/>
    </source>
</evidence>
<protein>
    <recommendedName>
        <fullName evidence="3 13">Flagellar biosynthetic protein FlhB</fullName>
    </recommendedName>
</protein>
<gene>
    <name evidence="13" type="primary">flhB</name>
    <name evidence="15" type="ORF">SAMN04488120_104119</name>
</gene>
<dbReference type="SUPFAM" id="SSF160544">
    <property type="entry name" value="EscU C-terminal domain-like"/>
    <property type="match status" value="1"/>
</dbReference>
<dbReference type="NCBIfam" id="TIGR00328">
    <property type="entry name" value="flhB"/>
    <property type="match status" value="1"/>
</dbReference>
<dbReference type="RefSeq" id="WP_091532693.1">
    <property type="nucleotide sequence ID" value="NZ_FOOC01000004.1"/>
</dbReference>
<evidence type="ECO:0000256" key="6">
    <source>
        <dbReference type="ARBA" id="ARBA00022692"/>
    </source>
</evidence>
<reference evidence="15 16" key="1">
    <citation type="submission" date="2016-10" db="EMBL/GenBank/DDBJ databases">
        <authorList>
            <person name="de Groot N.N."/>
        </authorList>
    </citation>
    <scope>NUCLEOTIDE SEQUENCE [LARGE SCALE GENOMIC DNA]</scope>
    <source>
        <strain evidence="15 16">DSM 23609</strain>
    </source>
</reference>
<dbReference type="Gene3D" id="6.10.250.2080">
    <property type="match status" value="1"/>
</dbReference>
<dbReference type="Gene3D" id="3.40.1690.10">
    <property type="entry name" value="secretion proteins EscU"/>
    <property type="match status" value="1"/>
</dbReference>
<keyword evidence="9 13" id="KW-1133">Transmembrane helix</keyword>
<keyword evidence="5 13" id="KW-1003">Cell membrane</keyword>
<evidence type="ECO:0000256" key="11">
    <source>
        <dbReference type="ARBA" id="ARBA00023225"/>
    </source>
</evidence>
<keyword evidence="7 13" id="KW-1005">Bacterial flagellum biogenesis</keyword>
<evidence type="ECO:0000256" key="1">
    <source>
        <dbReference type="ARBA" id="ARBA00004651"/>
    </source>
</evidence>
<evidence type="ECO:0000256" key="14">
    <source>
        <dbReference type="SAM" id="MobiDB-lite"/>
    </source>
</evidence>
<feature type="transmembrane region" description="Helical" evidence="13">
    <location>
        <begin position="137"/>
        <end position="163"/>
    </location>
</feature>
<evidence type="ECO:0000256" key="8">
    <source>
        <dbReference type="ARBA" id="ARBA00022927"/>
    </source>
</evidence>
<keyword evidence="16" id="KW-1185">Reference proteome</keyword>
<evidence type="ECO:0000313" key="16">
    <source>
        <dbReference type="Proteomes" id="UP000199771"/>
    </source>
</evidence>
<feature type="region of interest" description="Disordered" evidence="14">
    <location>
        <begin position="357"/>
        <end position="381"/>
    </location>
</feature>
<evidence type="ECO:0000256" key="5">
    <source>
        <dbReference type="ARBA" id="ARBA00022475"/>
    </source>
</evidence>
<evidence type="ECO:0000256" key="9">
    <source>
        <dbReference type="ARBA" id="ARBA00022989"/>
    </source>
</evidence>
<dbReference type="AlphaFoldDB" id="A0A1I2IQG2"/>
<evidence type="ECO:0000256" key="7">
    <source>
        <dbReference type="ARBA" id="ARBA00022795"/>
    </source>
</evidence>
<keyword evidence="15" id="KW-0966">Cell projection</keyword>
<sequence length="381" mass="40981">MAETGGQDRTERATPKRLRDARKRGELPRSRELASLIVVGAGVLTLMLLGNAIAHGAARWMQRALSPDPAILEHPDGMIAHLATLLRDGFSIALPLLVAGFAAGVIAPLVLGGWNFSLQALTPRFGRIDPLKGLGRMFSGASLVELLKTVLKAGLLGAIAAVYVYTHLDHLMVLGREATESAIAHGLGLALGALAWLGAGLLLIAAIDAPHQLWSYARRLRMTRQEVRQEYKEAEGSPEVKGRLRRLQQEVAQRRMMDAVPTADVVVVNPSHYAVALKYESGRMRAPRVVAKGVDLIALTIRELAGRHKVPIVSAPPLARALYRSTRLGDEIPANLYAAVAQVLTYIYQLRNWRSQTGPAGRPPAPPVIGDVPGGEADDAA</sequence>
<keyword evidence="15" id="KW-0282">Flagellum</keyword>
<organism evidence="15 16">
    <name type="scientific">Fontimonas thermophila</name>
    <dbReference type="NCBI Taxonomy" id="1076937"/>
    <lineage>
        <taxon>Bacteria</taxon>
        <taxon>Pseudomonadati</taxon>
        <taxon>Pseudomonadota</taxon>
        <taxon>Gammaproteobacteria</taxon>
        <taxon>Nevskiales</taxon>
        <taxon>Nevskiaceae</taxon>
        <taxon>Fontimonas</taxon>
    </lineage>
</organism>
<evidence type="ECO:0000313" key="15">
    <source>
        <dbReference type="EMBL" id="SFF43888.1"/>
    </source>
</evidence>
<evidence type="ECO:0000256" key="13">
    <source>
        <dbReference type="RuleBase" id="RU364091"/>
    </source>
</evidence>
<proteinExistence type="inferred from homology"/>
<keyword evidence="11 13" id="KW-1006">Bacterial flagellum protein export</keyword>
<dbReference type="Pfam" id="PF01312">
    <property type="entry name" value="Bac_export_2"/>
    <property type="match status" value="1"/>
</dbReference>
<feature type="transmembrane region" description="Helical" evidence="13">
    <location>
        <begin position="33"/>
        <end position="54"/>
    </location>
</feature>
<feature type="transmembrane region" description="Helical" evidence="13">
    <location>
        <begin position="183"/>
        <end position="209"/>
    </location>
</feature>
<comment type="subcellular location">
    <subcellularLocation>
        <location evidence="1">Cell membrane</location>
        <topology evidence="1">Multi-pass membrane protein</topology>
    </subcellularLocation>
</comment>
<accession>A0A1I2IQG2</accession>
<feature type="region of interest" description="Disordered" evidence="14">
    <location>
        <begin position="1"/>
        <end position="24"/>
    </location>
</feature>
<dbReference type="GO" id="GO:0044780">
    <property type="term" value="P:bacterial-type flagellum assembly"/>
    <property type="evidence" value="ECO:0007669"/>
    <property type="project" value="InterPro"/>
</dbReference>
<dbReference type="PANTHER" id="PTHR30531">
    <property type="entry name" value="FLAGELLAR BIOSYNTHETIC PROTEIN FLHB"/>
    <property type="match status" value="1"/>
</dbReference>
<evidence type="ECO:0000256" key="3">
    <source>
        <dbReference type="ARBA" id="ARBA00021622"/>
    </source>
</evidence>
<evidence type="ECO:0000256" key="2">
    <source>
        <dbReference type="ARBA" id="ARBA00010690"/>
    </source>
</evidence>
<dbReference type="OrthoDB" id="9807950at2"/>
<dbReference type="Proteomes" id="UP000199771">
    <property type="component" value="Unassembled WGS sequence"/>
</dbReference>
<dbReference type="InterPro" id="IPR029025">
    <property type="entry name" value="T3SS_substrate_exporter_C"/>
</dbReference>